<name>A0A2A2J6T2_9BILA</name>
<dbReference type="CDD" id="cd00084">
    <property type="entry name" value="HMG-box_SF"/>
    <property type="match status" value="1"/>
</dbReference>
<reference evidence="5 6" key="1">
    <citation type="journal article" date="2017" name="Curr. Biol.">
        <title>Genome architecture and evolution of a unichromosomal asexual nematode.</title>
        <authorList>
            <person name="Fradin H."/>
            <person name="Zegar C."/>
            <person name="Gutwein M."/>
            <person name="Lucas J."/>
            <person name="Kovtun M."/>
            <person name="Corcoran D."/>
            <person name="Baugh L.R."/>
            <person name="Kiontke K."/>
            <person name="Gunsalus K."/>
            <person name="Fitch D.H."/>
            <person name="Piano F."/>
        </authorList>
    </citation>
    <scope>NUCLEOTIDE SEQUENCE [LARGE SCALE GENOMIC DNA]</scope>
    <source>
        <strain evidence="5">PF1309</strain>
    </source>
</reference>
<dbReference type="Gene3D" id="1.10.30.10">
    <property type="entry name" value="High mobility group box domain"/>
    <property type="match status" value="2"/>
</dbReference>
<feature type="compositionally biased region" description="Basic and acidic residues" evidence="3">
    <location>
        <begin position="263"/>
        <end position="281"/>
    </location>
</feature>
<dbReference type="GO" id="GO:0006357">
    <property type="term" value="P:regulation of transcription by RNA polymerase II"/>
    <property type="evidence" value="ECO:0007669"/>
    <property type="project" value="TreeGrafter"/>
</dbReference>
<dbReference type="SMART" id="SM00398">
    <property type="entry name" value="HMG"/>
    <property type="match status" value="2"/>
</dbReference>
<dbReference type="GO" id="GO:0005634">
    <property type="term" value="C:nucleus"/>
    <property type="evidence" value="ECO:0007669"/>
    <property type="project" value="UniProtKB-UniRule"/>
</dbReference>
<dbReference type="PANTHER" id="PTHR48112:SF22">
    <property type="entry name" value="MITOCHONDRIAL TRANSCRIPTION FACTOR A, ISOFORM B"/>
    <property type="match status" value="1"/>
</dbReference>
<gene>
    <name evidence="5" type="ORF">WR25_13722</name>
</gene>
<dbReference type="InterPro" id="IPR050342">
    <property type="entry name" value="HMGB"/>
</dbReference>
<accession>A0A2A2J6T2</accession>
<keyword evidence="6" id="KW-1185">Reference proteome</keyword>
<dbReference type="InterPro" id="IPR036910">
    <property type="entry name" value="HMG_box_dom_sf"/>
</dbReference>
<dbReference type="Pfam" id="PF00505">
    <property type="entry name" value="HMG_box"/>
    <property type="match status" value="1"/>
</dbReference>
<dbReference type="PANTHER" id="PTHR48112">
    <property type="entry name" value="HIGH MOBILITY GROUP PROTEIN DSP1"/>
    <property type="match status" value="1"/>
</dbReference>
<sequence>MVFFRKITLTTLMPSVQKNSASLPLQHYTPFLECYRNLDMSALRAITNLSRLTISHPPGDGLFLFASTAAKKAPAKTTKLPPLGFFVNPYAIFVKENYKSVDKGDVMSTGKLLSQQWSKLGDAEKKKYFDQAAKHREEKVKEFEKLPEAKKQQLIEEAQQKKEKRAETSEKIAKHKMWKETGRPTPPPPARNLYIKEEFGKLKASGTALNRQNVSGYLVQFSNQWKTLADFEKKRFEAESTRLHEDYKKEHDEWKMKVTELKKEEKKEAMAKKEERKETRKTNTVKTIKKKAPAKKQVSKK</sequence>
<dbReference type="AlphaFoldDB" id="A0A2A2J6T2"/>
<organism evidence="5 6">
    <name type="scientific">Diploscapter pachys</name>
    <dbReference type="NCBI Taxonomy" id="2018661"/>
    <lineage>
        <taxon>Eukaryota</taxon>
        <taxon>Metazoa</taxon>
        <taxon>Ecdysozoa</taxon>
        <taxon>Nematoda</taxon>
        <taxon>Chromadorea</taxon>
        <taxon>Rhabditida</taxon>
        <taxon>Rhabditina</taxon>
        <taxon>Rhabditomorpha</taxon>
        <taxon>Rhabditoidea</taxon>
        <taxon>Rhabditidae</taxon>
        <taxon>Diploscapter</taxon>
    </lineage>
</organism>
<keyword evidence="2" id="KW-0539">Nucleus</keyword>
<evidence type="ECO:0000256" key="2">
    <source>
        <dbReference type="PROSITE-ProRule" id="PRU00267"/>
    </source>
</evidence>
<feature type="DNA-binding region" description="HMG box" evidence="2">
    <location>
        <begin position="88"/>
        <end position="147"/>
    </location>
</feature>
<evidence type="ECO:0000259" key="4">
    <source>
        <dbReference type="PROSITE" id="PS50118"/>
    </source>
</evidence>
<dbReference type="Proteomes" id="UP000218231">
    <property type="component" value="Unassembled WGS sequence"/>
</dbReference>
<feature type="region of interest" description="Disordered" evidence="3">
    <location>
        <begin position="263"/>
        <end position="301"/>
    </location>
</feature>
<feature type="compositionally biased region" description="Basic residues" evidence="3">
    <location>
        <begin position="287"/>
        <end position="301"/>
    </location>
</feature>
<dbReference type="EMBL" id="LIAE01010643">
    <property type="protein sequence ID" value="PAV57319.1"/>
    <property type="molecule type" value="Genomic_DNA"/>
</dbReference>
<feature type="domain" description="HMG box" evidence="4">
    <location>
        <begin position="88"/>
        <end position="147"/>
    </location>
</feature>
<feature type="domain" description="HMG box" evidence="4">
    <location>
        <begin position="184"/>
        <end position="255"/>
    </location>
</feature>
<dbReference type="SUPFAM" id="SSF47095">
    <property type="entry name" value="HMG-box"/>
    <property type="match status" value="2"/>
</dbReference>
<protein>
    <recommendedName>
        <fullName evidence="4">HMG box domain-containing protein</fullName>
    </recommendedName>
</protein>
<dbReference type="STRING" id="2018661.A0A2A2J6T2"/>
<dbReference type="PROSITE" id="PS50118">
    <property type="entry name" value="HMG_BOX_2"/>
    <property type="match status" value="2"/>
</dbReference>
<keyword evidence="1 2" id="KW-0238">DNA-binding</keyword>
<dbReference type="OrthoDB" id="1919336at2759"/>
<dbReference type="GO" id="GO:0003677">
    <property type="term" value="F:DNA binding"/>
    <property type="evidence" value="ECO:0007669"/>
    <property type="project" value="UniProtKB-UniRule"/>
</dbReference>
<evidence type="ECO:0000256" key="3">
    <source>
        <dbReference type="SAM" id="MobiDB-lite"/>
    </source>
</evidence>
<evidence type="ECO:0000256" key="1">
    <source>
        <dbReference type="ARBA" id="ARBA00023125"/>
    </source>
</evidence>
<comment type="caution">
    <text evidence="5">The sequence shown here is derived from an EMBL/GenBank/DDBJ whole genome shotgun (WGS) entry which is preliminary data.</text>
</comment>
<evidence type="ECO:0000313" key="5">
    <source>
        <dbReference type="EMBL" id="PAV57319.1"/>
    </source>
</evidence>
<feature type="DNA-binding region" description="HMG box" evidence="2">
    <location>
        <begin position="184"/>
        <end position="255"/>
    </location>
</feature>
<evidence type="ECO:0000313" key="6">
    <source>
        <dbReference type="Proteomes" id="UP000218231"/>
    </source>
</evidence>
<dbReference type="InterPro" id="IPR009071">
    <property type="entry name" value="HMG_box_dom"/>
</dbReference>
<proteinExistence type="predicted"/>